<keyword evidence="3 9" id="KW-0963">Cytoplasm</keyword>
<evidence type="ECO:0000313" key="13">
    <source>
        <dbReference type="Proteomes" id="UP000198793"/>
    </source>
</evidence>
<dbReference type="InterPro" id="IPR032090">
    <property type="entry name" value="RF3_C"/>
</dbReference>
<evidence type="ECO:0000256" key="7">
    <source>
        <dbReference type="ARBA" id="ARBA00025017"/>
    </source>
</evidence>
<dbReference type="AlphaFoldDB" id="A0A1H0GUP3"/>
<evidence type="ECO:0000256" key="4">
    <source>
        <dbReference type="ARBA" id="ARBA00022741"/>
    </source>
</evidence>
<evidence type="ECO:0000256" key="5">
    <source>
        <dbReference type="ARBA" id="ARBA00022917"/>
    </source>
</evidence>
<dbReference type="Gene3D" id="3.30.70.3280">
    <property type="entry name" value="Peptide chain release factor 3, domain III"/>
    <property type="match status" value="1"/>
</dbReference>
<dbReference type="PANTHER" id="PTHR43556:SF2">
    <property type="entry name" value="PEPTIDE CHAIN RELEASE FACTOR RF3"/>
    <property type="match status" value="1"/>
</dbReference>
<evidence type="ECO:0000256" key="6">
    <source>
        <dbReference type="ARBA" id="ARBA00023134"/>
    </source>
</evidence>
<dbReference type="InterPro" id="IPR004548">
    <property type="entry name" value="PrfC"/>
</dbReference>
<feature type="binding site" evidence="9">
    <location>
        <begin position="31"/>
        <end position="38"/>
    </location>
    <ligand>
        <name>GTP</name>
        <dbReference type="ChEBI" id="CHEBI:37565"/>
    </ligand>
</feature>
<evidence type="ECO:0000256" key="3">
    <source>
        <dbReference type="ARBA" id="ARBA00022490"/>
    </source>
</evidence>
<dbReference type="GO" id="GO:0003924">
    <property type="term" value="F:GTPase activity"/>
    <property type="evidence" value="ECO:0007669"/>
    <property type="project" value="InterPro"/>
</dbReference>
<dbReference type="EMBL" id="FNIT01000003">
    <property type="protein sequence ID" value="SDO10559.1"/>
    <property type="molecule type" value="Genomic_DNA"/>
</dbReference>
<feature type="region of interest" description="Disordered" evidence="10">
    <location>
        <begin position="1"/>
        <end position="20"/>
    </location>
</feature>
<evidence type="ECO:0000256" key="2">
    <source>
        <dbReference type="ARBA" id="ARBA00009978"/>
    </source>
</evidence>
<feature type="binding site" evidence="9">
    <location>
        <begin position="153"/>
        <end position="156"/>
    </location>
    <ligand>
        <name>GTP</name>
        <dbReference type="ChEBI" id="CHEBI:37565"/>
    </ligand>
</feature>
<keyword evidence="13" id="KW-1185">Reference proteome</keyword>
<dbReference type="Proteomes" id="UP000198793">
    <property type="component" value="Unassembled WGS sequence"/>
</dbReference>
<feature type="binding site" evidence="9">
    <location>
        <begin position="99"/>
        <end position="103"/>
    </location>
    <ligand>
        <name>GTP</name>
        <dbReference type="ChEBI" id="CHEBI:37565"/>
    </ligand>
</feature>
<keyword evidence="5 9" id="KW-0648">Protein biosynthesis</keyword>
<dbReference type="FunFam" id="3.30.70.3280:FF:000001">
    <property type="entry name" value="Peptide chain release factor 3"/>
    <property type="match status" value="1"/>
</dbReference>
<comment type="similarity">
    <text evidence="2 9">Belongs to the TRAFAC class translation factor GTPase superfamily. Classic translation factor GTPase family. PrfC subfamily.</text>
</comment>
<dbReference type="InterPro" id="IPR035647">
    <property type="entry name" value="EFG_III/V"/>
</dbReference>
<dbReference type="InterPro" id="IPR000795">
    <property type="entry name" value="T_Tr_GTP-bd_dom"/>
</dbReference>
<dbReference type="GO" id="GO:0005829">
    <property type="term" value="C:cytosol"/>
    <property type="evidence" value="ECO:0007669"/>
    <property type="project" value="TreeGrafter"/>
</dbReference>
<keyword evidence="4 9" id="KW-0547">Nucleotide-binding</keyword>
<evidence type="ECO:0000256" key="8">
    <source>
        <dbReference type="ARBA" id="ARBA00073639"/>
    </source>
</evidence>
<dbReference type="PROSITE" id="PS51722">
    <property type="entry name" value="G_TR_2"/>
    <property type="match status" value="1"/>
</dbReference>
<evidence type="ECO:0000256" key="10">
    <source>
        <dbReference type="SAM" id="MobiDB-lite"/>
    </source>
</evidence>
<dbReference type="InterPro" id="IPR027417">
    <property type="entry name" value="P-loop_NTPase"/>
</dbReference>
<keyword evidence="6 9" id="KW-0342">GTP-binding</keyword>
<dbReference type="GO" id="GO:0016150">
    <property type="term" value="F:translation release factor activity, codon nonspecific"/>
    <property type="evidence" value="ECO:0007669"/>
    <property type="project" value="TreeGrafter"/>
</dbReference>
<dbReference type="Pfam" id="PF00009">
    <property type="entry name" value="GTP_EFTU"/>
    <property type="match status" value="1"/>
</dbReference>
<dbReference type="PANTHER" id="PTHR43556">
    <property type="entry name" value="PEPTIDE CHAIN RELEASE FACTOR RF3"/>
    <property type="match status" value="1"/>
</dbReference>
<dbReference type="NCBIfam" id="TIGR00503">
    <property type="entry name" value="prfC"/>
    <property type="match status" value="1"/>
</dbReference>
<dbReference type="InterPro" id="IPR009000">
    <property type="entry name" value="Transl_B-barrel_sf"/>
</dbReference>
<evidence type="ECO:0000313" key="12">
    <source>
        <dbReference type="EMBL" id="SDO10559.1"/>
    </source>
</evidence>
<reference evidence="12 13" key="1">
    <citation type="submission" date="2016-10" db="EMBL/GenBank/DDBJ databases">
        <authorList>
            <person name="de Groot N.N."/>
        </authorList>
    </citation>
    <scope>NUCLEOTIDE SEQUENCE [LARGE SCALE GENOMIC DNA]</scope>
    <source>
        <strain evidence="13">L7-484,KACC 16230,DSM 25025</strain>
    </source>
</reference>
<dbReference type="FunFam" id="3.40.50.300:FF:000542">
    <property type="entry name" value="Peptide chain release factor 3"/>
    <property type="match status" value="1"/>
</dbReference>
<dbReference type="RefSeq" id="WP_090672345.1">
    <property type="nucleotide sequence ID" value="NZ_FNIT01000003.1"/>
</dbReference>
<dbReference type="OrthoDB" id="9802948at2"/>
<accession>A0A1H0GUP3</accession>
<dbReference type="STRING" id="1166073.SAMN05192530_103345"/>
<feature type="domain" description="Tr-type G" evidence="11">
    <location>
        <begin position="22"/>
        <end position="291"/>
    </location>
</feature>
<evidence type="ECO:0000256" key="9">
    <source>
        <dbReference type="HAMAP-Rule" id="MF_00072"/>
    </source>
</evidence>
<comment type="subcellular location">
    <subcellularLocation>
        <location evidence="1 9">Cytoplasm</location>
    </subcellularLocation>
</comment>
<dbReference type="InterPro" id="IPR053905">
    <property type="entry name" value="EF-G-like_DII"/>
</dbReference>
<dbReference type="PRINTS" id="PR00315">
    <property type="entry name" value="ELONGATNFCT"/>
</dbReference>
<dbReference type="PROSITE" id="PS00301">
    <property type="entry name" value="G_TR_1"/>
    <property type="match status" value="1"/>
</dbReference>
<proteinExistence type="inferred from homology"/>
<dbReference type="Gene3D" id="3.40.50.300">
    <property type="entry name" value="P-loop containing nucleotide triphosphate hydrolases"/>
    <property type="match status" value="1"/>
</dbReference>
<dbReference type="InterPro" id="IPR038467">
    <property type="entry name" value="RF3_dom_3_sf"/>
</dbReference>
<dbReference type="CDD" id="cd04169">
    <property type="entry name" value="RF3"/>
    <property type="match status" value="1"/>
</dbReference>
<protein>
    <recommendedName>
        <fullName evidence="8 9">Peptide chain release factor 3</fullName>
        <shortName evidence="9">RF-3</shortName>
    </recommendedName>
</protein>
<dbReference type="InterPro" id="IPR041732">
    <property type="entry name" value="RF3_GTP-bd"/>
</dbReference>
<organism evidence="12 13">
    <name type="scientific">Aureimonas jatrophae</name>
    <dbReference type="NCBI Taxonomy" id="1166073"/>
    <lineage>
        <taxon>Bacteria</taxon>
        <taxon>Pseudomonadati</taxon>
        <taxon>Pseudomonadota</taxon>
        <taxon>Alphaproteobacteria</taxon>
        <taxon>Hyphomicrobiales</taxon>
        <taxon>Aurantimonadaceae</taxon>
        <taxon>Aureimonas</taxon>
    </lineage>
</organism>
<dbReference type="NCBIfam" id="TIGR00231">
    <property type="entry name" value="small_GTP"/>
    <property type="match status" value="1"/>
</dbReference>
<dbReference type="Pfam" id="PF22042">
    <property type="entry name" value="EF-G_D2"/>
    <property type="match status" value="1"/>
</dbReference>
<dbReference type="InterPro" id="IPR005225">
    <property type="entry name" value="Small_GTP-bd"/>
</dbReference>
<sequence>MSALPEPQIAPTSVRSKPDGSLSRRTFAIISHPDAGKTTLTEKLLLAGGAINMAGAVKVRGENRRARSDWMEIEQSRGISVTSSVMTFEREGITFNLLDTPGHSDFSEDTYRTLTAVDSAIMVVDVAKGIESQTRKLFEICRLRDIPIITFVNKVDREGRDPFEILDELEAGLALSVSPQVWPVGMGSDFQGCFDLETNEFLHSRPRAAGSFNSVTQFNGPDDPALHAVLPEHVAAKFAGEVELAQAGYSAFDAEAYRQGHLTPVVFGSALRDFSVDQLLKIVARFAPPPRPQPSDKGAVDPLTQSVSAFVFKVQANMDPNHRDRVAFVRFCSGHFKRGMKLNHVRSGKPLAVNNPIYFFAQERALTEEAFAGDVIGIPNHGTLRVGDTLTEGETFRFTGLPSFAPEVMRRVRLEDTMKMKQLRRALEDLAEEGLVQVFKPTIGSQWIVGVVGPLQLDVLASRVRNEYKTDITFEPVPYATARWISADEERFVKTFMQENMMSCAMDRDERPVFLPKNDWELRYARERNPGLTFAETREIVAT</sequence>
<name>A0A1H0GUP3_9HYPH</name>
<dbReference type="FunFam" id="2.40.30.10:FF:000040">
    <property type="entry name" value="Peptide chain release factor 3"/>
    <property type="match status" value="1"/>
</dbReference>
<dbReference type="GO" id="GO:0016149">
    <property type="term" value="F:translation release factor activity, codon specific"/>
    <property type="evidence" value="ECO:0007669"/>
    <property type="project" value="UniProtKB-UniRule"/>
</dbReference>
<dbReference type="SUPFAM" id="SSF54980">
    <property type="entry name" value="EF-G C-terminal domain-like"/>
    <property type="match status" value="1"/>
</dbReference>
<gene>
    <name evidence="9" type="primary">prfC</name>
    <name evidence="12" type="ORF">SAMN05192530_103345</name>
</gene>
<dbReference type="GO" id="GO:0005525">
    <property type="term" value="F:GTP binding"/>
    <property type="evidence" value="ECO:0007669"/>
    <property type="project" value="UniProtKB-UniRule"/>
</dbReference>
<dbReference type="SUPFAM" id="SSF52540">
    <property type="entry name" value="P-loop containing nucleoside triphosphate hydrolases"/>
    <property type="match status" value="1"/>
</dbReference>
<dbReference type="InterPro" id="IPR031157">
    <property type="entry name" value="G_TR_CS"/>
</dbReference>
<comment type="function">
    <text evidence="7 9">Increases the formation of ribosomal termination complexes and stimulates activities of RF-1 and RF-2. It binds guanine nucleotides and has strong preference for UGA stop codons. It may interact directly with the ribosome. The stimulation of RF-1 and RF-2 is significantly reduced by GTP and GDP, but not by GMP.</text>
</comment>
<dbReference type="SUPFAM" id="SSF50447">
    <property type="entry name" value="Translation proteins"/>
    <property type="match status" value="1"/>
</dbReference>
<dbReference type="Pfam" id="PF16658">
    <property type="entry name" value="RF3_C"/>
    <property type="match status" value="1"/>
</dbReference>
<dbReference type="GO" id="GO:0097216">
    <property type="term" value="F:guanosine tetraphosphate binding"/>
    <property type="evidence" value="ECO:0007669"/>
    <property type="project" value="UniProtKB-ARBA"/>
</dbReference>
<dbReference type="Gene3D" id="2.40.30.10">
    <property type="entry name" value="Translation factors"/>
    <property type="match status" value="1"/>
</dbReference>
<dbReference type="GO" id="GO:0006449">
    <property type="term" value="P:regulation of translational termination"/>
    <property type="evidence" value="ECO:0007669"/>
    <property type="project" value="UniProtKB-UniRule"/>
</dbReference>
<dbReference type="NCBIfam" id="NF001964">
    <property type="entry name" value="PRK00741.1"/>
    <property type="match status" value="1"/>
</dbReference>
<evidence type="ECO:0000259" key="11">
    <source>
        <dbReference type="PROSITE" id="PS51722"/>
    </source>
</evidence>
<dbReference type="HAMAP" id="MF_00072">
    <property type="entry name" value="Rel_fac_3"/>
    <property type="match status" value="1"/>
</dbReference>
<evidence type="ECO:0000256" key="1">
    <source>
        <dbReference type="ARBA" id="ARBA00004496"/>
    </source>
</evidence>